<dbReference type="EMBL" id="VKHT01000471">
    <property type="protein sequence ID" value="MBB0245369.1"/>
    <property type="molecule type" value="Genomic_DNA"/>
</dbReference>
<name>A0A7W3TEH7_9ACTN</name>
<dbReference type="InterPro" id="IPR007278">
    <property type="entry name" value="DUF397"/>
</dbReference>
<evidence type="ECO:0000313" key="4">
    <source>
        <dbReference type="Proteomes" id="UP000538929"/>
    </source>
</evidence>
<comment type="caution">
    <text evidence="3">The sequence shown here is derived from an EMBL/GenBank/DDBJ whole genome shotgun (WGS) entry which is preliminary data.</text>
</comment>
<accession>A0A7W3TEH7</accession>
<dbReference type="Pfam" id="PF04149">
    <property type="entry name" value="DUF397"/>
    <property type="match status" value="1"/>
</dbReference>
<organism evidence="3 4">
    <name type="scientific">Streptomyces alkaliphilus</name>
    <dbReference type="NCBI Taxonomy" id="1472722"/>
    <lineage>
        <taxon>Bacteria</taxon>
        <taxon>Bacillati</taxon>
        <taxon>Actinomycetota</taxon>
        <taxon>Actinomycetes</taxon>
        <taxon>Kitasatosporales</taxon>
        <taxon>Streptomycetaceae</taxon>
        <taxon>Streptomyces</taxon>
    </lineage>
</organism>
<evidence type="ECO:0000259" key="2">
    <source>
        <dbReference type="Pfam" id="PF04149"/>
    </source>
</evidence>
<reference evidence="4" key="1">
    <citation type="submission" date="2019-10" db="EMBL/GenBank/DDBJ databases">
        <title>Streptomyces sp. nov., a novel actinobacterium isolated from alkaline environment.</title>
        <authorList>
            <person name="Golinska P."/>
        </authorList>
    </citation>
    <scope>NUCLEOTIDE SEQUENCE [LARGE SCALE GENOMIC DNA]</scope>
    <source>
        <strain evidence="4">DSM 42118</strain>
    </source>
</reference>
<feature type="compositionally biased region" description="Basic and acidic residues" evidence="1">
    <location>
        <begin position="1"/>
        <end position="11"/>
    </location>
</feature>
<sequence>MSPERYEDPAPRRRVGSSHSGEEGGEGVEMAAVPRWVLVRDSKRVGV</sequence>
<evidence type="ECO:0000256" key="1">
    <source>
        <dbReference type="SAM" id="MobiDB-lite"/>
    </source>
</evidence>
<dbReference type="AlphaFoldDB" id="A0A7W3TEH7"/>
<evidence type="ECO:0000313" key="3">
    <source>
        <dbReference type="EMBL" id="MBB0245369.1"/>
    </source>
</evidence>
<feature type="region of interest" description="Disordered" evidence="1">
    <location>
        <begin position="1"/>
        <end position="30"/>
    </location>
</feature>
<feature type="non-terminal residue" evidence="3">
    <location>
        <position position="47"/>
    </location>
</feature>
<feature type="domain" description="DUF397" evidence="2">
    <location>
        <begin position="17"/>
        <end position="44"/>
    </location>
</feature>
<proteinExistence type="predicted"/>
<gene>
    <name evidence="3" type="ORF">FNQ90_14990</name>
</gene>
<dbReference type="Proteomes" id="UP000538929">
    <property type="component" value="Unassembled WGS sequence"/>
</dbReference>
<keyword evidence="4" id="KW-1185">Reference proteome</keyword>
<protein>
    <submittedName>
        <fullName evidence="3">DUF397 domain-containing protein</fullName>
    </submittedName>
</protein>
<dbReference type="RefSeq" id="WP_182606864.1">
    <property type="nucleotide sequence ID" value="NZ_VKHT01000471.1"/>
</dbReference>